<organism evidence="7 8">
    <name type="scientific">Vigna unguiculata</name>
    <name type="common">Cowpea</name>
    <dbReference type="NCBI Taxonomy" id="3917"/>
    <lineage>
        <taxon>Eukaryota</taxon>
        <taxon>Viridiplantae</taxon>
        <taxon>Streptophyta</taxon>
        <taxon>Embryophyta</taxon>
        <taxon>Tracheophyta</taxon>
        <taxon>Spermatophyta</taxon>
        <taxon>Magnoliopsida</taxon>
        <taxon>eudicotyledons</taxon>
        <taxon>Gunneridae</taxon>
        <taxon>Pentapetalae</taxon>
        <taxon>rosids</taxon>
        <taxon>fabids</taxon>
        <taxon>Fabales</taxon>
        <taxon>Fabaceae</taxon>
        <taxon>Papilionoideae</taxon>
        <taxon>50 kb inversion clade</taxon>
        <taxon>NPAAA clade</taxon>
        <taxon>indigoferoid/millettioid clade</taxon>
        <taxon>Phaseoleae</taxon>
        <taxon>Vigna</taxon>
    </lineage>
</organism>
<dbReference type="Gramene" id="Vigun07g223200.4.v1.2">
    <property type="protein sequence ID" value="Vigun07g223200.4.v1.2"/>
    <property type="gene ID" value="Vigun07g223200.v1.2"/>
</dbReference>
<name>A0A4D6N5J7_VIGUN</name>
<evidence type="ECO:0000256" key="5">
    <source>
        <dbReference type="ARBA" id="ARBA00023136"/>
    </source>
</evidence>
<keyword evidence="3 6" id="KW-0812">Transmembrane</keyword>
<comment type="similarity">
    <text evidence="2 6">Belongs to the multi antimicrobial extrusion (MATE) (TC 2.A.66.1) family.</text>
</comment>
<sequence length="493" mass="53839">MDAPLLVNGEGAALVAEDGDYVAARGFKKVKEVFWIESKRMWIIALPIVFNIWCQYGINSVTSIFVGHLSDIELSAVSLINSVVGTFAFGFMLGMGSATETLCGQAFGAGQVHMLGVYMQRSWVILAVTSILLLPLYIFAAPILKLLGQQKDIADLAGTFAIKVIPQFLSLAFNFPTQKFLQAQSKVNVIAWIGFVAFVVHVGLLWLFIHTLELGLTGAALAFDITSWGITSAQLVYVVVWCKDGWNGLSWSAFKDIWAFVRLSLASAIMLCLEIWYMMSLIVLAGNLNNAVIAVDSLSICMNINGWEGMIFIGINAAIGVRVSNELGLGRPRAAKYSVYVTIFQSLLLGIFFMAVILATRDYYGVIFTNSLVLQKAVSKLGFLLAITMVLNSVQPVISGVAIGGGWQALVAYVNIGCYYLFGLPLGFILGYKANFGVEGLWGGMICGMLLQTFLLVLILYKTNWKKEVEETNARMRIWGGQQIEVDKVAASA</sequence>
<dbReference type="InterPro" id="IPR045069">
    <property type="entry name" value="MATE_euk"/>
</dbReference>
<keyword evidence="5 6" id="KW-0472">Membrane</keyword>
<evidence type="ECO:0000313" key="7">
    <source>
        <dbReference type="EMBL" id="QCE08161.1"/>
    </source>
</evidence>
<dbReference type="GO" id="GO:0042910">
    <property type="term" value="F:xenobiotic transmembrane transporter activity"/>
    <property type="evidence" value="ECO:0007669"/>
    <property type="project" value="InterPro"/>
</dbReference>
<dbReference type="AlphaFoldDB" id="A0A4D6N5J7"/>
<protein>
    <recommendedName>
        <fullName evidence="6">Protein DETOXIFICATION</fullName>
    </recommendedName>
    <alternativeName>
        <fullName evidence="6">Multidrug and toxic compound extrusion protein</fullName>
    </alternativeName>
</protein>
<dbReference type="EMBL" id="CP039353">
    <property type="protein sequence ID" value="QCE08161.1"/>
    <property type="molecule type" value="Genomic_DNA"/>
</dbReference>
<feature type="transmembrane region" description="Helical" evidence="6">
    <location>
        <begin position="263"/>
        <end position="286"/>
    </location>
</feature>
<feature type="transmembrane region" description="Helical" evidence="6">
    <location>
        <begin position="41"/>
        <end position="58"/>
    </location>
</feature>
<feature type="transmembrane region" description="Helical" evidence="6">
    <location>
        <begin position="78"/>
        <end position="102"/>
    </location>
</feature>
<evidence type="ECO:0000256" key="6">
    <source>
        <dbReference type="RuleBase" id="RU004914"/>
    </source>
</evidence>
<evidence type="ECO:0000256" key="4">
    <source>
        <dbReference type="ARBA" id="ARBA00022989"/>
    </source>
</evidence>
<evidence type="ECO:0000256" key="1">
    <source>
        <dbReference type="ARBA" id="ARBA00004141"/>
    </source>
</evidence>
<feature type="transmembrane region" description="Helical" evidence="6">
    <location>
        <begin position="381"/>
        <end position="403"/>
    </location>
</feature>
<feature type="transmembrane region" description="Helical" evidence="6">
    <location>
        <begin position="410"/>
        <end position="430"/>
    </location>
</feature>
<evidence type="ECO:0000256" key="2">
    <source>
        <dbReference type="ARBA" id="ARBA00010199"/>
    </source>
</evidence>
<feature type="transmembrane region" description="Helical" evidence="6">
    <location>
        <begin position="123"/>
        <end position="144"/>
    </location>
</feature>
<dbReference type="Gramene" id="Vigun07g223200.1.v1.2">
    <property type="protein sequence ID" value="Vigun07g223200.1.v1.2"/>
    <property type="gene ID" value="Vigun07g223200.v1.2"/>
</dbReference>
<dbReference type="PANTHER" id="PTHR11206">
    <property type="entry name" value="MULTIDRUG RESISTANCE PROTEIN"/>
    <property type="match status" value="1"/>
</dbReference>
<keyword evidence="4 6" id="KW-1133">Transmembrane helix</keyword>
<feature type="transmembrane region" description="Helical" evidence="6">
    <location>
        <begin position="306"/>
        <end position="325"/>
    </location>
</feature>
<proteinExistence type="inferred from homology"/>
<accession>A0A4D6N5J7</accession>
<dbReference type="Pfam" id="PF01554">
    <property type="entry name" value="MatE"/>
    <property type="match status" value="2"/>
</dbReference>
<gene>
    <name evidence="7" type="ORF">DEO72_LG9g3187</name>
</gene>
<comment type="subcellular location">
    <subcellularLocation>
        <location evidence="1">Membrane</location>
        <topology evidence="1">Multi-pass membrane protein</topology>
    </subcellularLocation>
</comment>
<dbReference type="GO" id="GO:0016020">
    <property type="term" value="C:membrane"/>
    <property type="evidence" value="ECO:0007669"/>
    <property type="project" value="UniProtKB-SubCell"/>
</dbReference>
<dbReference type="InterPro" id="IPR002528">
    <property type="entry name" value="MATE_fam"/>
</dbReference>
<evidence type="ECO:0000256" key="3">
    <source>
        <dbReference type="ARBA" id="ARBA00022692"/>
    </source>
</evidence>
<dbReference type="GO" id="GO:0015297">
    <property type="term" value="F:antiporter activity"/>
    <property type="evidence" value="ECO:0007669"/>
    <property type="project" value="InterPro"/>
</dbReference>
<feature type="transmembrane region" description="Helical" evidence="6">
    <location>
        <begin position="187"/>
        <end position="209"/>
    </location>
</feature>
<feature type="transmembrane region" description="Helical" evidence="6">
    <location>
        <begin position="221"/>
        <end position="242"/>
    </location>
</feature>
<reference evidence="7 8" key="1">
    <citation type="submission" date="2019-04" db="EMBL/GenBank/DDBJ databases">
        <title>An improved genome assembly and genetic linkage map for asparagus bean, Vigna unguiculata ssp. sesquipedialis.</title>
        <authorList>
            <person name="Xia Q."/>
            <person name="Zhang R."/>
            <person name="Dong Y."/>
        </authorList>
    </citation>
    <scope>NUCLEOTIDE SEQUENCE [LARGE SCALE GENOMIC DNA]</scope>
    <source>
        <tissue evidence="7">Leaf</tissue>
    </source>
</reference>
<feature type="transmembrane region" description="Helical" evidence="6">
    <location>
        <begin position="337"/>
        <end position="361"/>
    </location>
</feature>
<dbReference type="NCBIfam" id="TIGR00797">
    <property type="entry name" value="matE"/>
    <property type="match status" value="1"/>
</dbReference>
<feature type="transmembrane region" description="Helical" evidence="6">
    <location>
        <begin position="442"/>
        <end position="461"/>
    </location>
</feature>
<dbReference type="Gramene" id="Vigun07g223200.3.v1.2">
    <property type="protein sequence ID" value="Vigun07g223200.3.v1.2"/>
    <property type="gene ID" value="Vigun07g223200.v1.2"/>
</dbReference>
<dbReference type="Proteomes" id="UP000501690">
    <property type="component" value="Linkage Group LG9"/>
</dbReference>
<feature type="transmembrane region" description="Helical" evidence="6">
    <location>
        <begin position="156"/>
        <end position="175"/>
    </location>
</feature>
<dbReference type="CDD" id="cd13132">
    <property type="entry name" value="MATE_eukaryotic"/>
    <property type="match status" value="1"/>
</dbReference>
<dbReference type="GO" id="GO:1990961">
    <property type="term" value="P:xenobiotic detoxification by transmembrane export across the plasma membrane"/>
    <property type="evidence" value="ECO:0007669"/>
    <property type="project" value="InterPro"/>
</dbReference>
<keyword evidence="8" id="KW-1185">Reference proteome</keyword>
<dbReference type="OrthoDB" id="2126698at2759"/>
<evidence type="ECO:0000313" key="8">
    <source>
        <dbReference type="Proteomes" id="UP000501690"/>
    </source>
</evidence>